<dbReference type="InterPro" id="IPR013520">
    <property type="entry name" value="Ribonucl_H"/>
</dbReference>
<feature type="compositionally biased region" description="Pro residues" evidence="6">
    <location>
        <begin position="81"/>
        <end position="90"/>
    </location>
</feature>
<protein>
    <submittedName>
        <fullName evidence="8">3'-5' exonuclease</fullName>
    </submittedName>
</protein>
<dbReference type="InterPro" id="IPR047021">
    <property type="entry name" value="REXO1/3/4-like"/>
</dbReference>
<evidence type="ECO:0000256" key="1">
    <source>
        <dbReference type="ARBA" id="ARBA00022552"/>
    </source>
</evidence>
<feature type="compositionally biased region" description="Polar residues" evidence="6">
    <location>
        <begin position="1"/>
        <end position="10"/>
    </location>
</feature>
<gene>
    <name evidence="8" type="primary">REX4_3</name>
    <name evidence="8" type="ORF">PC9H_010363</name>
</gene>
<feature type="region of interest" description="Disordered" evidence="6">
    <location>
        <begin position="1"/>
        <end position="97"/>
    </location>
</feature>
<dbReference type="GO" id="GO:0003676">
    <property type="term" value="F:nucleic acid binding"/>
    <property type="evidence" value="ECO:0007669"/>
    <property type="project" value="InterPro"/>
</dbReference>
<sequence>MRLKTSSSPHPNKPDKRKKRKDREDDQVEPKFPKRRKCRKTVDDDGHRPLLAPPEAGPSRIPLAPTSADEIDPHGRVNSPLPAPINPSPKAPKGAESLKSTLQAMVEGNISYRYKEKLFTKYLALDCEMVSVGAKGAQPLVARVSIVNYYGAVLLDELVRERVVGYRARHSGISRRDLVKAKSFDEIQSQVAKLLRDNVVVGHAVLNDLKALSLEHPQTQTLDTQFCAWRHKVSTAKHIALRDLVTQELGFTMGSGAHSSVTDARAAMAVFRLHQRKWGRYLRAAAASRKRRNKSKRKLQTVDWERYCDEWGW</sequence>
<evidence type="ECO:0000256" key="6">
    <source>
        <dbReference type="SAM" id="MobiDB-lite"/>
    </source>
</evidence>
<keyword evidence="2" id="KW-0540">Nuclease</keyword>
<dbReference type="VEuPathDB" id="FungiDB:PC9H_010363"/>
<dbReference type="SUPFAM" id="SSF53098">
    <property type="entry name" value="Ribonuclease H-like"/>
    <property type="match status" value="1"/>
</dbReference>
<evidence type="ECO:0000313" key="8">
    <source>
        <dbReference type="EMBL" id="KAF7422207.1"/>
    </source>
</evidence>
<proteinExistence type="predicted"/>
<keyword evidence="3" id="KW-0378">Hydrolase</keyword>
<comment type="function">
    <text evidence="5">Exoribonuclease involved in ribosome biosynthesis. Involved in the processing of ITS1, the internal transcribed spacer localized between the 18S and 5.8S rRNAs.</text>
</comment>
<dbReference type="EMBL" id="JACETU010000008">
    <property type="protein sequence ID" value="KAF7422207.1"/>
    <property type="molecule type" value="Genomic_DNA"/>
</dbReference>
<dbReference type="GeneID" id="59380181"/>
<dbReference type="GO" id="GO:0006364">
    <property type="term" value="P:rRNA processing"/>
    <property type="evidence" value="ECO:0007669"/>
    <property type="project" value="UniProtKB-KW"/>
</dbReference>
<feature type="compositionally biased region" description="Basic and acidic residues" evidence="6">
    <location>
        <begin position="22"/>
        <end position="32"/>
    </location>
</feature>
<evidence type="ECO:0000256" key="2">
    <source>
        <dbReference type="ARBA" id="ARBA00022722"/>
    </source>
</evidence>
<dbReference type="InterPro" id="IPR036397">
    <property type="entry name" value="RNaseH_sf"/>
</dbReference>
<dbReference type="Pfam" id="PF00929">
    <property type="entry name" value="RNase_T"/>
    <property type="match status" value="1"/>
</dbReference>
<keyword evidence="4 8" id="KW-0269">Exonuclease</keyword>
<keyword evidence="1" id="KW-0698">rRNA processing</keyword>
<dbReference type="PANTHER" id="PTHR12801">
    <property type="entry name" value="RNA EXONUCLEASE REXO1 / RECO3 FAMILY MEMBER-RELATED"/>
    <property type="match status" value="1"/>
</dbReference>
<evidence type="ECO:0000313" key="9">
    <source>
        <dbReference type="Proteomes" id="UP000623687"/>
    </source>
</evidence>
<evidence type="ECO:0000259" key="7">
    <source>
        <dbReference type="SMART" id="SM00479"/>
    </source>
</evidence>
<comment type="caution">
    <text evidence="8">The sequence shown here is derived from an EMBL/GenBank/DDBJ whole genome shotgun (WGS) entry which is preliminary data.</text>
</comment>
<evidence type="ECO:0000256" key="4">
    <source>
        <dbReference type="ARBA" id="ARBA00022839"/>
    </source>
</evidence>
<reference evidence="8" key="1">
    <citation type="submission" date="2019-07" db="EMBL/GenBank/DDBJ databases">
        <authorList>
            <person name="Palmer J.M."/>
        </authorList>
    </citation>
    <scope>NUCLEOTIDE SEQUENCE</scope>
    <source>
        <strain evidence="8">PC9</strain>
    </source>
</reference>
<dbReference type="AlphaFoldDB" id="A0A8H6ZJK8"/>
<evidence type="ECO:0000256" key="5">
    <source>
        <dbReference type="ARBA" id="ARBA00025599"/>
    </source>
</evidence>
<dbReference type="Proteomes" id="UP000623687">
    <property type="component" value="Unassembled WGS sequence"/>
</dbReference>
<accession>A0A8H6ZJK8</accession>
<name>A0A8H6ZJK8_PLEOS</name>
<dbReference type="InterPro" id="IPR012337">
    <property type="entry name" value="RNaseH-like_sf"/>
</dbReference>
<dbReference type="OrthoDB" id="8191639at2759"/>
<dbReference type="Gene3D" id="3.30.420.10">
    <property type="entry name" value="Ribonuclease H-like superfamily/Ribonuclease H"/>
    <property type="match status" value="1"/>
</dbReference>
<feature type="domain" description="Exonuclease" evidence="7">
    <location>
        <begin position="121"/>
        <end position="280"/>
    </location>
</feature>
<keyword evidence="9" id="KW-1185">Reference proteome</keyword>
<dbReference type="SMART" id="SM00479">
    <property type="entry name" value="EXOIII"/>
    <property type="match status" value="1"/>
</dbReference>
<dbReference type="RefSeq" id="XP_036627239.1">
    <property type="nucleotide sequence ID" value="XM_036779856.1"/>
</dbReference>
<organism evidence="8 9">
    <name type="scientific">Pleurotus ostreatus</name>
    <name type="common">Oyster mushroom</name>
    <name type="synonym">White-rot fungus</name>
    <dbReference type="NCBI Taxonomy" id="5322"/>
    <lineage>
        <taxon>Eukaryota</taxon>
        <taxon>Fungi</taxon>
        <taxon>Dikarya</taxon>
        <taxon>Basidiomycota</taxon>
        <taxon>Agaricomycotina</taxon>
        <taxon>Agaricomycetes</taxon>
        <taxon>Agaricomycetidae</taxon>
        <taxon>Agaricales</taxon>
        <taxon>Pleurotineae</taxon>
        <taxon>Pleurotaceae</taxon>
        <taxon>Pleurotus</taxon>
    </lineage>
</organism>
<dbReference type="GO" id="GO:0005634">
    <property type="term" value="C:nucleus"/>
    <property type="evidence" value="ECO:0007669"/>
    <property type="project" value="TreeGrafter"/>
</dbReference>
<dbReference type="PANTHER" id="PTHR12801:SF45">
    <property type="entry name" value="RNA EXONUCLEASE 4"/>
    <property type="match status" value="1"/>
</dbReference>
<dbReference type="GO" id="GO:0004527">
    <property type="term" value="F:exonuclease activity"/>
    <property type="evidence" value="ECO:0007669"/>
    <property type="project" value="UniProtKB-KW"/>
</dbReference>
<evidence type="ECO:0000256" key="3">
    <source>
        <dbReference type="ARBA" id="ARBA00022801"/>
    </source>
</evidence>